<dbReference type="GO" id="GO:0019239">
    <property type="term" value="F:deaminase activity"/>
    <property type="evidence" value="ECO:0007669"/>
    <property type="project" value="TreeGrafter"/>
</dbReference>
<dbReference type="Pfam" id="PF01042">
    <property type="entry name" value="Ribonuc_L-PSP"/>
    <property type="match status" value="1"/>
</dbReference>
<dbReference type="Proteomes" id="UP000005384">
    <property type="component" value="Unassembled WGS sequence"/>
</dbReference>
<dbReference type="InterPro" id="IPR006175">
    <property type="entry name" value="YjgF/YER057c/UK114"/>
</dbReference>
<dbReference type="AlphaFoldDB" id="G5IIF0"/>
<dbReference type="InterPro" id="IPR035959">
    <property type="entry name" value="RutC-like_sf"/>
</dbReference>
<protein>
    <submittedName>
        <fullName evidence="2">Uncharacterized protein</fullName>
    </submittedName>
</protein>
<dbReference type="GO" id="GO:0005829">
    <property type="term" value="C:cytosol"/>
    <property type="evidence" value="ECO:0007669"/>
    <property type="project" value="TreeGrafter"/>
</dbReference>
<dbReference type="SUPFAM" id="SSF55298">
    <property type="entry name" value="YjgF-like"/>
    <property type="match status" value="1"/>
</dbReference>
<dbReference type="EMBL" id="ADLN01000091">
    <property type="protein sequence ID" value="EHI58732.1"/>
    <property type="molecule type" value="Genomic_DNA"/>
</dbReference>
<dbReference type="OrthoDB" id="9803101at2"/>
<evidence type="ECO:0000256" key="1">
    <source>
        <dbReference type="ARBA" id="ARBA00010552"/>
    </source>
</evidence>
<dbReference type="PATRIC" id="fig|742737.3.peg.3256"/>
<comment type="caution">
    <text evidence="2">The sequence shown here is derived from an EMBL/GenBank/DDBJ whole genome shotgun (WGS) entry which is preliminary data.</text>
</comment>
<evidence type="ECO:0000313" key="2">
    <source>
        <dbReference type="EMBL" id="EHI58732.1"/>
    </source>
</evidence>
<comment type="similarity">
    <text evidence="1">Belongs to the RutC family.</text>
</comment>
<sequence>MSYKKEIPQGASQHVTAGPYSPVLEITCNKVVVISGQTSTAMDGKVLGETVEEQTRLVLENCKNQLATAGCTLEQVFKVNVYMKDLGEWGAFNAIYQEIMPEPRPVRTAVQTGLLPGILVEIEMWAAK</sequence>
<keyword evidence="3" id="KW-1185">Reference proteome</keyword>
<dbReference type="PANTHER" id="PTHR11803">
    <property type="entry name" value="2-IMINOBUTANOATE/2-IMINOPROPANOATE DEAMINASE RIDA"/>
    <property type="match status" value="1"/>
</dbReference>
<dbReference type="Gene3D" id="3.30.1330.40">
    <property type="entry name" value="RutC-like"/>
    <property type="match status" value="1"/>
</dbReference>
<name>G5IIF0_9FIRM</name>
<reference evidence="2 3" key="1">
    <citation type="submission" date="2011-08" db="EMBL/GenBank/DDBJ databases">
        <title>The Genome Sequence of Clostridium hathewayi WAL-18680.</title>
        <authorList>
            <consortium name="The Broad Institute Genome Sequencing Platform"/>
            <person name="Earl A."/>
            <person name="Ward D."/>
            <person name="Feldgarden M."/>
            <person name="Gevers D."/>
            <person name="Finegold S.M."/>
            <person name="Summanen P.H."/>
            <person name="Molitoris D.R."/>
            <person name="Song M."/>
            <person name="Daigneault M."/>
            <person name="Allen-Vercoe E."/>
            <person name="Young S.K."/>
            <person name="Zeng Q."/>
            <person name="Gargeya S."/>
            <person name="Fitzgerald M."/>
            <person name="Haas B."/>
            <person name="Abouelleil A."/>
            <person name="Alvarado L."/>
            <person name="Arachchi H.M."/>
            <person name="Berlin A."/>
            <person name="Brown A."/>
            <person name="Chapman S.B."/>
            <person name="Chen Z."/>
            <person name="Dunbar C."/>
            <person name="Freedman E."/>
            <person name="Gearin G."/>
            <person name="Gellesch M."/>
            <person name="Goldberg J."/>
            <person name="Griggs A."/>
            <person name="Gujja S."/>
            <person name="Heiman D."/>
            <person name="Howarth C."/>
            <person name="Larson L."/>
            <person name="Lui A."/>
            <person name="MacDonald P.J.P."/>
            <person name="Montmayeur A."/>
            <person name="Murphy C."/>
            <person name="Neiman D."/>
            <person name="Pearson M."/>
            <person name="Priest M."/>
            <person name="Roberts A."/>
            <person name="Saif S."/>
            <person name="Shea T."/>
            <person name="Shenoy N."/>
            <person name="Sisk P."/>
            <person name="Stolte C."/>
            <person name="Sykes S."/>
            <person name="Wortman J."/>
            <person name="Nusbaum C."/>
            <person name="Birren B."/>
        </authorList>
    </citation>
    <scope>NUCLEOTIDE SEQUENCE [LARGE SCALE GENOMIC DNA]</scope>
    <source>
        <strain evidence="2 3">WAL-18680</strain>
    </source>
</reference>
<dbReference type="PANTHER" id="PTHR11803:SF58">
    <property type="entry name" value="PROTEIN HMF1-RELATED"/>
    <property type="match status" value="1"/>
</dbReference>
<dbReference type="HOGENOM" id="CLU_100715_7_0_9"/>
<dbReference type="RefSeq" id="WP_006781257.1">
    <property type="nucleotide sequence ID" value="NZ_CP040506.1"/>
</dbReference>
<organism evidence="2 3">
    <name type="scientific">Hungatella hathewayi WAL-18680</name>
    <dbReference type="NCBI Taxonomy" id="742737"/>
    <lineage>
        <taxon>Bacteria</taxon>
        <taxon>Bacillati</taxon>
        <taxon>Bacillota</taxon>
        <taxon>Clostridia</taxon>
        <taxon>Lachnospirales</taxon>
        <taxon>Lachnospiraceae</taxon>
        <taxon>Hungatella</taxon>
    </lineage>
</organism>
<evidence type="ECO:0000313" key="3">
    <source>
        <dbReference type="Proteomes" id="UP000005384"/>
    </source>
</evidence>
<accession>G5IIF0</accession>
<dbReference type="CDD" id="cd00448">
    <property type="entry name" value="YjgF_YER057c_UK114_family"/>
    <property type="match status" value="1"/>
</dbReference>
<proteinExistence type="inferred from homology"/>
<gene>
    <name evidence="2" type="ORF">HMPREF9473_03278</name>
</gene>